<keyword evidence="9 11" id="KW-0326">Glycosidase</keyword>
<evidence type="ECO:0000256" key="9">
    <source>
        <dbReference type="ARBA" id="ARBA00023295"/>
    </source>
</evidence>
<feature type="binding site" evidence="11">
    <location>
        <position position="201"/>
    </location>
    <ligand>
        <name>[4Fe-4S] cluster</name>
        <dbReference type="ChEBI" id="CHEBI:49883"/>
    </ligand>
</feature>
<comment type="cofactor">
    <cofactor evidence="11">
        <name>[4Fe-4S] cluster</name>
        <dbReference type="ChEBI" id="CHEBI:49883"/>
    </cofactor>
    <text evidence="11">Binds 1 [4Fe-4S] cluster.</text>
</comment>
<keyword evidence="8 11" id="KW-0234">DNA repair</keyword>
<proteinExistence type="inferred from homology"/>
<feature type="domain" description="HhH-GPD" evidence="12">
    <location>
        <begin position="44"/>
        <end position="192"/>
    </location>
</feature>
<dbReference type="HAMAP" id="MF_00942">
    <property type="entry name" value="Nth"/>
    <property type="match status" value="1"/>
</dbReference>
<reference evidence="13 14" key="2">
    <citation type="journal article" date="2010" name="Proc. Natl. Acad. Sci. U.S.A.">
        <title>Enigmatic, ultrasmall, uncultivated Archaea.</title>
        <authorList>
            <person name="Baker B.J."/>
            <person name="Comolli L.R."/>
            <person name="Dick G.J."/>
            <person name="Hauser L.J."/>
            <person name="Hyatt D."/>
            <person name="Dill B.D."/>
            <person name="Land M.L."/>
            <person name="Verberkmoes N.C."/>
            <person name="Hettich R.L."/>
            <person name="Banfield J.F."/>
        </authorList>
    </citation>
    <scope>NUCLEOTIDE SEQUENCE [LARGE SCALE GENOMIC DNA]</scope>
    <source>
        <strain evidence="13">ARMAN-2</strain>
    </source>
</reference>
<keyword evidence="3 11" id="KW-0479">Metal-binding</keyword>
<dbReference type="InterPro" id="IPR003265">
    <property type="entry name" value="HhH-GPD_domain"/>
</dbReference>
<accession>C7DIS1</accession>
<keyword evidence="14" id="KW-1185">Reference proteome</keyword>
<dbReference type="NCBIfam" id="TIGR01083">
    <property type="entry name" value="nth"/>
    <property type="match status" value="1"/>
</dbReference>
<keyword evidence="11" id="KW-0456">Lyase</keyword>
<keyword evidence="11" id="KW-0238">DNA-binding</keyword>
<dbReference type="GO" id="GO:0003677">
    <property type="term" value="F:DNA binding"/>
    <property type="evidence" value="ECO:0007669"/>
    <property type="project" value="UniProtKB-UniRule"/>
</dbReference>
<evidence type="ECO:0000313" key="13">
    <source>
        <dbReference type="EMBL" id="EET89845.1"/>
    </source>
</evidence>
<comment type="similarity">
    <text evidence="1 11">Belongs to the Nth/MutY family.</text>
</comment>
<dbReference type="GO" id="GO:0140078">
    <property type="term" value="F:class I DNA-(apurinic or apyrimidinic site) endonuclease activity"/>
    <property type="evidence" value="ECO:0007669"/>
    <property type="project" value="UniProtKB-EC"/>
</dbReference>
<dbReference type="GO" id="GO:0046872">
    <property type="term" value="F:metal ion binding"/>
    <property type="evidence" value="ECO:0007669"/>
    <property type="project" value="UniProtKB-KW"/>
</dbReference>
<keyword evidence="7 11" id="KW-0411">Iron-sulfur</keyword>
<evidence type="ECO:0000256" key="3">
    <source>
        <dbReference type="ARBA" id="ARBA00022723"/>
    </source>
</evidence>
<evidence type="ECO:0000256" key="6">
    <source>
        <dbReference type="ARBA" id="ARBA00023004"/>
    </source>
</evidence>
<comment type="catalytic activity">
    <reaction evidence="11">
        <text>2'-deoxyribonucleotide-(2'-deoxyribose 5'-phosphate)-2'-deoxyribonucleotide-DNA = a 3'-end 2'-deoxyribonucleotide-(2,3-dehydro-2,3-deoxyribose 5'-phosphate)-DNA + a 5'-end 5'-phospho-2'-deoxyribonucleoside-DNA + H(+)</text>
        <dbReference type="Rhea" id="RHEA:66592"/>
        <dbReference type="Rhea" id="RHEA-COMP:13180"/>
        <dbReference type="Rhea" id="RHEA-COMP:16897"/>
        <dbReference type="Rhea" id="RHEA-COMP:17067"/>
        <dbReference type="ChEBI" id="CHEBI:15378"/>
        <dbReference type="ChEBI" id="CHEBI:136412"/>
        <dbReference type="ChEBI" id="CHEBI:157695"/>
        <dbReference type="ChEBI" id="CHEBI:167181"/>
        <dbReference type="EC" id="4.2.99.18"/>
    </reaction>
</comment>
<evidence type="ECO:0000256" key="10">
    <source>
        <dbReference type="ARBA" id="ARBA00052915"/>
    </source>
</evidence>
<dbReference type="SUPFAM" id="SSF48150">
    <property type="entry name" value="DNA-glycosylase"/>
    <property type="match status" value="1"/>
</dbReference>
<organism evidence="13 14">
    <name type="scientific">Candidatus Micrarchaeum acidiphilum ARMAN-2</name>
    <dbReference type="NCBI Taxonomy" id="425595"/>
    <lineage>
        <taxon>Archaea</taxon>
        <taxon>Candidatus Micrarchaeota</taxon>
        <taxon>Candidatus Micrarchaeia</taxon>
        <taxon>Candidatus Micrarchaeales</taxon>
        <taxon>Candidatus Micrarchaeaceae</taxon>
        <taxon>Candidatus Micrarchaeum</taxon>
    </lineage>
</organism>
<dbReference type="PANTHER" id="PTHR10359">
    <property type="entry name" value="A/G-SPECIFIC ADENINE GLYCOSYLASE/ENDONUCLEASE III"/>
    <property type="match status" value="1"/>
</dbReference>
<dbReference type="Proteomes" id="UP000332487">
    <property type="component" value="Unassembled WGS sequence"/>
</dbReference>
<evidence type="ECO:0000256" key="2">
    <source>
        <dbReference type="ARBA" id="ARBA00022485"/>
    </source>
</evidence>
<protein>
    <recommendedName>
        <fullName evidence="11">Endonuclease III</fullName>
        <ecNumber evidence="11">4.2.99.18</ecNumber>
    </recommendedName>
    <alternativeName>
        <fullName evidence="11">DNA-(apurinic or apyrimidinic site) lyase</fullName>
    </alternativeName>
</protein>
<keyword evidence="6 11" id="KW-0408">Iron</keyword>
<feature type="binding site" evidence="11">
    <location>
        <position position="194"/>
    </location>
    <ligand>
        <name>[4Fe-4S] cluster</name>
        <dbReference type="ChEBI" id="CHEBI:49883"/>
    </ligand>
</feature>
<evidence type="ECO:0000313" key="14">
    <source>
        <dbReference type="Proteomes" id="UP000332487"/>
    </source>
</evidence>
<evidence type="ECO:0000256" key="7">
    <source>
        <dbReference type="ARBA" id="ARBA00023014"/>
    </source>
</evidence>
<dbReference type="Pfam" id="PF00730">
    <property type="entry name" value="HhH-GPD"/>
    <property type="match status" value="1"/>
</dbReference>
<evidence type="ECO:0000259" key="12">
    <source>
        <dbReference type="SMART" id="SM00478"/>
    </source>
</evidence>
<dbReference type="AlphaFoldDB" id="C7DIS1"/>
<dbReference type="EMBL" id="GG697241">
    <property type="protein sequence ID" value="EET89845.1"/>
    <property type="molecule type" value="Genomic_DNA"/>
</dbReference>
<comment type="catalytic activity">
    <reaction evidence="10">
        <text>Hydrolyzes mismatched double-stranded DNA and polynucleotides, releasing free thymine.</text>
        <dbReference type="EC" id="3.2.2.29"/>
    </reaction>
</comment>
<dbReference type="InterPro" id="IPR011257">
    <property type="entry name" value="DNA_glycosylase"/>
</dbReference>
<dbReference type="FunFam" id="1.10.340.30:FF:000001">
    <property type="entry name" value="Endonuclease III"/>
    <property type="match status" value="1"/>
</dbReference>
<reference evidence="13 14" key="1">
    <citation type="journal article" date="2009" name="Genome Biol.">
        <title>Community-wide analysis of microbial genome sequence signatures.</title>
        <authorList>
            <person name="Dick G.J."/>
            <person name="Andersson A.F."/>
            <person name="Baker B.J."/>
            <person name="Simmons S.L."/>
            <person name="Thomas B.C."/>
            <person name="Yelton A.P."/>
            <person name="Banfield J.F."/>
        </authorList>
    </citation>
    <scope>NUCLEOTIDE SEQUENCE [LARGE SCALE GENOMIC DNA]</scope>
    <source>
        <strain evidence="13">ARMAN-2</strain>
    </source>
</reference>
<dbReference type="Pfam" id="PF00633">
    <property type="entry name" value="HHH"/>
    <property type="match status" value="1"/>
</dbReference>
<dbReference type="SMART" id="SM00478">
    <property type="entry name" value="ENDO3c"/>
    <property type="match status" value="1"/>
</dbReference>
<dbReference type="InterPro" id="IPR005759">
    <property type="entry name" value="Nth"/>
</dbReference>
<evidence type="ECO:0000256" key="1">
    <source>
        <dbReference type="ARBA" id="ARBA00008343"/>
    </source>
</evidence>
<sequence length="221" mass="25111">MHEPKPAKRFEAEVLSRLKARYGDSMKSALEYSNPWEMLVATMLSAQSTDRQVNKVTRELFRRYNTPNQFARLKPQTLQRHINSLGLYRNKSKNIIASAKMIMHLYGGNVPDRMDELVKLPGVGRKTANVVLSEAFSASEGIAIDTHCITVANRLGLANSKDPEKIERKLMEKFPKKEWRNVSNLLIALGRDTCTARIKHCERCVLNDICPSSSVKKVVKR</sequence>
<dbReference type="InterPro" id="IPR000445">
    <property type="entry name" value="HhH_motif"/>
</dbReference>
<keyword evidence="13" id="KW-0255">Endonuclease</keyword>
<name>C7DIS1_MICA2</name>
<keyword evidence="2 11" id="KW-0004">4Fe-4S</keyword>
<dbReference type="EC" id="4.2.99.18" evidence="11"/>
<evidence type="ECO:0000256" key="8">
    <source>
        <dbReference type="ARBA" id="ARBA00023204"/>
    </source>
</evidence>
<dbReference type="Gene3D" id="1.10.1670.10">
    <property type="entry name" value="Helix-hairpin-Helix base-excision DNA repair enzymes (C-terminal)"/>
    <property type="match status" value="1"/>
</dbReference>
<feature type="binding site" evidence="11">
    <location>
        <position position="210"/>
    </location>
    <ligand>
        <name>[4Fe-4S] cluster</name>
        <dbReference type="ChEBI" id="CHEBI:49883"/>
    </ligand>
</feature>
<dbReference type="CDD" id="cd00056">
    <property type="entry name" value="ENDO3c"/>
    <property type="match status" value="1"/>
</dbReference>
<evidence type="ECO:0000256" key="11">
    <source>
        <dbReference type="HAMAP-Rule" id="MF_00942"/>
    </source>
</evidence>
<dbReference type="GO" id="GO:0006285">
    <property type="term" value="P:base-excision repair, AP site formation"/>
    <property type="evidence" value="ECO:0007669"/>
    <property type="project" value="TreeGrafter"/>
</dbReference>
<dbReference type="InterPro" id="IPR023170">
    <property type="entry name" value="HhH_base_excis_C"/>
</dbReference>
<comment type="function">
    <text evidence="11">DNA repair enzyme that has both DNA N-glycosylase activity and AP-lyase activity. The DNA N-glycosylase activity releases various damaged pyrimidines from DNA by cleaving the N-glycosidic bond, leaving an AP (apurinic/apyrimidinic) site. The AP-lyase activity cleaves the phosphodiester bond 3' to the AP site by a beta-elimination, leaving a 3'-terminal unsaturated sugar and a product with a terminal 5'-phosphate.</text>
</comment>
<dbReference type="PIRSF" id="PIRSF001435">
    <property type="entry name" value="Nth"/>
    <property type="match status" value="1"/>
</dbReference>
<dbReference type="GO" id="GO:0141016">
    <property type="term" value="F:G/T mismatch-specific thymine-DNA glycosylase activity"/>
    <property type="evidence" value="ECO:0007669"/>
    <property type="project" value="UniProtKB-EC"/>
</dbReference>
<evidence type="ECO:0000256" key="4">
    <source>
        <dbReference type="ARBA" id="ARBA00022763"/>
    </source>
</evidence>
<dbReference type="GO" id="GO:0051539">
    <property type="term" value="F:4 iron, 4 sulfur cluster binding"/>
    <property type="evidence" value="ECO:0007669"/>
    <property type="project" value="UniProtKB-UniRule"/>
</dbReference>
<dbReference type="Gene3D" id="1.10.340.30">
    <property type="entry name" value="Hypothetical protein, domain 2"/>
    <property type="match status" value="1"/>
</dbReference>
<keyword evidence="5 11" id="KW-0378">Hydrolase</keyword>
<evidence type="ECO:0000256" key="5">
    <source>
        <dbReference type="ARBA" id="ARBA00022801"/>
    </source>
</evidence>
<gene>
    <name evidence="11" type="primary">nth</name>
    <name evidence="13" type="ORF">UNLARM2_0959</name>
</gene>
<keyword evidence="4 11" id="KW-0227">DNA damage</keyword>
<feature type="binding site" evidence="11">
    <location>
        <position position="204"/>
    </location>
    <ligand>
        <name>[4Fe-4S] cluster</name>
        <dbReference type="ChEBI" id="CHEBI:49883"/>
    </ligand>
</feature>
<dbReference type="PANTHER" id="PTHR10359:SF18">
    <property type="entry name" value="ENDONUCLEASE III"/>
    <property type="match status" value="1"/>
</dbReference>
<keyword evidence="13" id="KW-0540">Nuclease</keyword>